<feature type="domain" description="BRCT" evidence="3">
    <location>
        <begin position="248"/>
        <end position="329"/>
    </location>
</feature>
<dbReference type="GO" id="GO:0033314">
    <property type="term" value="P:mitotic DNA replication checkpoint signaling"/>
    <property type="evidence" value="ECO:0007669"/>
    <property type="project" value="TreeGrafter"/>
</dbReference>
<dbReference type="PROSITE" id="PS50172">
    <property type="entry name" value="BRCT"/>
    <property type="match status" value="3"/>
</dbReference>
<dbReference type="Pfam" id="PF00533">
    <property type="entry name" value="BRCT"/>
    <property type="match status" value="3"/>
</dbReference>
<accession>A0A875RWU8</accession>
<proteinExistence type="predicted"/>
<dbReference type="GO" id="GO:0007095">
    <property type="term" value="P:mitotic G2 DNA damage checkpoint signaling"/>
    <property type="evidence" value="ECO:0007669"/>
    <property type="project" value="TreeGrafter"/>
</dbReference>
<organism evidence="4 5">
    <name type="scientific">Eeniella nana</name>
    <name type="common">Yeast</name>
    <name type="synonym">Brettanomyces nanus</name>
    <dbReference type="NCBI Taxonomy" id="13502"/>
    <lineage>
        <taxon>Eukaryota</taxon>
        <taxon>Fungi</taxon>
        <taxon>Dikarya</taxon>
        <taxon>Ascomycota</taxon>
        <taxon>Saccharomycotina</taxon>
        <taxon>Pichiomycetes</taxon>
        <taxon>Pichiales</taxon>
        <taxon>Pichiaceae</taxon>
        <taxon>Brettanomyces</taxon>
    </lineage>
</organism>
<dbReference type="PANTHER" id="PTHR13561">
    <property type="entry name" value="DNA REPLICATION REGULATOR DPB11-RELATED"/>
    <property type="match status" value="1"/>
</dbReference>
<keyword evidence="1" id="KW-0677">Repeat</keyword>
<dbReference type="GO" id="GO:0006270">
    <property type="term" value="P:DNA replication initiation"/>
    <property type="evidence" value="ECO:0007669"/>
    <property type="project" value="TreeGrafter"/>
</dbReference>
<dbReference type="OrthoDB" id="251770at2759"/>
<feature type="domain" description="BRCT" evidence="3">
    <location>
        <begin position="102"/>
        <end position="195"/>
    </location>
</feature>
<sequence length="515" mass="58181">MINRGTALGMGPLAGVKFCSTSIPSTIKKEMKDDIASMGGIFLDDLMADVNVLIVGDYDTEKYKFCAKRRADIKFVKADAITTIYNEWHEGKEVDSSIINDHLCSAFDGLSICLSRLSNAEGEIYNRNYISTVIKEFDGTPTESLLMSTSFVVTTECKGKRYEKAIEWGIPVVHPKWVLDCATRGAVLEYKYYDIAELAEKETGKDSCLIWDKLPNRSSGDVDLYSTSNQIYQKSCGICTRVNKRKRLADELFSGLSFLAYGFAESQMQKLNKVIMEKGGDIVEEYESSVTHLLIPSTMPFRSVPVRLKELIDSKDLAVVNEWFLDRCLFYKQLKFDSWSVPRNFCNLDFKLKISVSGFYGVELLHVTKLISLLGCQLMESFQKECDLLVVNLSTIGLTKSSSPKLFKYKYSDILSSRPAANISNDSTKQKINAAKKWGIPVISLAYLWQMSEEGILPNLLDYQWCIFGPRSSMPAHNFMEYARGITKGTFQTQKSTEDSRVEFSNEEKGRDHGR</sequence>
<evidence type="ECO:0000313" key="5">
    <source>
        <dbReference type="Proteomes" id="UP000662931"/>
    </source>
</evidence>
<dbReference type="AlphaFoldDB" id="A0A875RWU8"/>
<gene>
    <name evidence="4" type="ORF">FOA43_001146</name>
</gene>
<evidence type="ECO:0000313" key="4">
    <source>
        <dbReference type="EMBL" id="QPG73831.1"/>
    </source>
</evidence>
<evidence type="ECO:0000256" key="2">
    <source>
        <dbReference type="SAM" id="MobiDB-lite"/>
    </source>
</evidence>
<dbReference type="CDD" id="cd00027">
    <property type="entry name" value="BRCT"/>
    <property type="match status" value="1"/>
</dbReference>
<feature type="region of interest" description="Disordered" evidence="2">
    <location>
        <begin position="494"/>
        <end position="515"/>
    </location>
</feature>
<reference evidence="4" key="1">
    <citation type="submission" date="2020-10" db="EMBL/GenBank/DDBJ databases">
        <authorList>
            <person name="Roach M.J.R."/>
        </authorList>
    </citation>
    <scope>NUCLEOTIDE SEQUENCE</scope>
    <source>
        <strain evidence="4">CBS 1945</strain>
    </source>
</reference>
<dbReference type="PANTHER" id="PTHR13561:SF20">
    <property type="entry name" value="DNA TOPOISOMERASE 2-BINDING PROTEIN 1"/>
    <property type="match status" value="1"/>
</dbReference>
<dbReference type="Proteomes" id="UP000662931">
    <property type="component" value="Chromosome 1"/>
</dbReference>
<dbReference type="SMART" id="SM00292">
    <property type="entry name" value="BRCT"/>
    <property type="match status" value="4"/>
</dbReference>
<dbReference type="GeneID" id="62194547"/>
<dbReference type="EMBL" id="CP064812">
    <property type="protein sequence ID" value="QPG73831.1"/>
    <property type="molecule type" value="Genomic_DNA"/>
</dbReference>
<dbReference type="InterPro" id="IPR036420">
    <property type="entry name" value="BRCT_dom_sf"/>
</dbReference>
<dbReference type="KEGG" id="bnn:FOA43_001146"/>
<keyword evidence="5" id="KW-1185">Reference proteome</keyword>
<feature type="compositionally biased region" description="Basic and acidic residues" evidence="2">
    <location>
        <begin position="496"/>
        <end position="515"/>
    </location>
</feature>
<dbReference type="Gene3D" id="3.40.50.10190">
    <property type="entry name" value="BRCT domain"/>
    <property type="match status" value="4"/>
</dbReference>
<evidence type="ECO:0000256" key="1">
    <source>
        <dbReference type="ARBA" id="ARBA00022737"/>
    </source>
</evidence>
<evidence type="ECO:0000259" key="3">
    <source>
        <dbReference type="PROSITE" id="PS50172"/>
    </source>
</evidence>
<name>A0A875RWU8_EENNA</name>
<feature type="domain" description="BRCT" evidence="3">
    <location>
        <begin position="8"/>
        <end position="88"/>
    </location>
</feature>
<dbReference type="InterPro" id="IPR001357">
    <property type="entry name" value="BRCT_dom"/>
</dbReference>
<dbReference type="SUPFAM" id="SSF52113">
    <property type="entry name" value="BRCT domain"/>
    <property type="match status" value="4"/>
</dbReference>
<dbReference type="RefSeq" id="XP_038777396.1">
    <property type="nucleotide sequence ID" value="XM_038921468.1"/>
</dbReference>
<protein>
    <recommendedName>
        <fullName evidence="3">BRCT domain-containing protein</fullName>
    </recommendedName>
</protein>